<evidence type="ECO:0000256" key="1">
    <source>
        <dbReference type="ARBA" id="ARBA00004196"/>
    </source>
</evidence>
<dbReference type="AlphaFoldDB" id="A0A7M1XRZ8"/>
<dbReference type="GO" id="GO:0043190">
    <property type="term" value="C:ATP-binding cassette (ABC) transporter complex"/>
    <property type="evidence" value="ECO:0007669"/>
    <property type="project" value="InterPro"/>
</dbReference>
<dbReference type="GO" id="GO:0015833">
    <property type="term" value="P:peptide transport"/>
    <property type="evidence" value="ECO:0007669"/>
    <property type="project" value="TreeGrafter"/>
</dbReference>
<comment type="subcellular location">
    <subcellularLocation>
        <location evidence="1">Cell envelope</location>
    </subcellularLocation>
</comment>
<evidence type="ECO:0000256" key="4">
    <source>
        <dbReference type="ARBA" id="ARBA00022729"/>
    </source>
</evidence>
<evidence type="ECO:0000256" key="2">
    <source>
        <dbReference type="ARBA" id="ARBA00005695"/>
    </source>
</evidence>
<dbReference type="PIRSF" id="PIRSF002741">
    <property type="entry name" value="MppA"/>
    <property type="match status" value="1"/>
</dbReference>
<dbReference type="PANTHER" id="PTHR30290:SF10">
    <property type="entry name" value="PERIPLASMIC OLIGOPEPTIDE-BINDING PROTEIN-RELATED"/>
    <property type="match status" value="1"/>
</dbReference>
<dbReference type="SUPFAM" id="SSF53850">
    <property type="entry name" value="Periplasmic binding protein-like II"/>
    <property type="match status" value="1"/>
</dbReference>
<dbReference type="InterPro" id="IPR039424">
    <property type="entry name" value="SBP_5"/>
</dbReference>
<comment type="similarity">
    <text evidence="2">Belongs to the bacterial solute-binding protein 5 family.</text>
</comment>
<accession>A0A7M1XRZ8</accession>
<reference evidence="6 7" key="1">
    <citation type="submission" date="2018-08" db="EMBL/GenBank/DDBJ databases">
        <title>The first complete genome of Treponema rectale (CHPAT), a commensal spirochete of the bovine rectum.</title>
        <authorList>
            <person name="Staton G.J."/>
            <person name="Clegg S.R."/>
            <person name="Carter S.D."/>
            <person name="Radford A.D."/>
            <person name="Darby A."/>
            <person name="Hall N."/>
            <person name="Birtles R.J."/>
            <person name="Evans N.J."/>
        </authorList>
    </citation>
    <scope>NUCLEOTIDE SEQUENCE [LARGE SCALE GENOMIC DNA]</scope>
    <source>
        <strain evidence="6 7">CHPA</strain>
    </source>
</reference>
<evidence type="ECO:0000313" key="6">
    <source>
        <dbReference type="EMBL" id="QOS40932.1"/>
    </source>
</evidence>
<dbReference type="InterPro" id="IPR000914">
    <property type="entry name" value="SBP_5_dom"/>
</dbReference>
<keyword evidence="3" id="KW-0813">Transport</keyword>
<protein>
    <submittedName>
        <fullName evidence="6">Peptide ABC transporter substrate-binding protein</fullName>
    </submittedName>
</protein>
<feature type="domain" description="Solute-binding protein family 5" evidence="5">
    <location>
        <begin position="97"/>
        <end position="446"/>
    </location>
</feature>
<dbReference type="GO" id="GO:1904680">
    <property type="term" value="F:peptide transmembrane transporter activity"/>
    <property type="evidence" value="ECO:0007669"/>
    <property type="project" value="TreeGrafter"/>
</dbReference>
<evidence type="ECO:0000313" key="7">
    <source>
        <dbReference type="Proteomes" id="UP000593591"/>
    </source>
</evidence>
<dbReference type="Gene3D" id="3.90.76.10">
    <property type="entry name" value="Dipeptide-binding Protein, Domain 1"/>
    <property type="match status" value="1"/>
</dbReference>
<proteinExistence type="inferred from homology"/>
<gene>
    <name evidence="6" type="ORF">DYE49_10935</name>
</gene>
<evidence type="ECO:0000259" key="5">
    <source>
        <dbReference type="Pfam" id="PF00496"/>
    </source>
</evidence>
<dbReference type="Proteomes" id="UP000593591">
    <property type="component" value="Chromosome"/>
</dbReference>
<dbReference type="GO" id="GO:0030288">
    <property type="term" value="C:outer membrane-bounded periplasmic space"/>
    <property type="evidence" value="ECO:0007669"/>
    <property type="project" value="UniProtKB-ARBA"/>
</dbReference>
<name>A0A7M1XRZ8_9SPIR</name>
<dbReference type="InterPro" id="IPR030678">
    <property type="entry name" value="Peptide/Ni-bd"/>
</dbReference>
<dbReference type="EMBL" id="CP031517">
    <property type="protein sequence ID" value="QOS40932.1"/>
    <property type="molecule type" value="Genomic_DNA"/>
</dbReference>
<dbReference type="Gene3D" id="3.10.105.10">
    <property type="entry name" value="Dipeptide-binding Protein, Domain 3"/>
    <property type="match status" value="1"/>
</dbReference>
<organism evidence="6 7">
    <name type="scientific">Treponema rectale</name>
    <dbReference type="NCBI Taxonomy" id="744512"/>
    <lineage>
        <taxon>Bacteria</taxon>
        <taxon>Pseudomonadati</taxon>
        <taxon>Spirochaetota</taxon>
        <taxon>Spirochaetia</taxon>
        <taxon>Spirochaetales</taxon>
        <taxon>Treponemataceae</taxon>
        <taxon>Treponema</taxon>
    </lineage>
</organism>
<dbReference type="CDD" id="cd08504">
    <property type="entry name" value="PBP2_OppA"/>
    <property type="match status" value="1"/>
</dbReference>
<keyword evidence="4" id="KW-0732">Signal</keyword>
<dbReference type="Gene3D" id="3.40.190.10">
    <property type="entry name" value="Periplasmic binding protein-like II"/>
    <property type="match status" value="1"/>
</dbReference>
<sequence length="545" mass="61546">MFLIKKNRNRCVSWVSPENLNMKKLLLSAAVFFSAALVPFFAEENPEFKNQHELTIIVSEQPLNLNPHTACYVSEAQVLTGLYEGLFSYNPVSAAPLPAICESYRVSRNKKKWTFTLHEDAAFSDGSKITAETFRQSWIKLLKTPDASFSSFLDCIEGVSDFRNGKIKESELGINARDEKTLVITLKEPTAHLPALLCHFSLSAVSEKDNVYSGPFVLEKYSDKEILLKKNMNYREASLVALPSIKILKSEDAAANAHAYNNGEADWIDSVADASKIINKDSIHANTIFGTTYLFFKPINEPWNRADFRNALIEAVPYDKLREKYPVKATTLVYPLSNYPKLNGIEGTDAEDAKELMEDARKNAGIPKNKKIPLVFAISDNEYCKAWAELLKEAWEPLGVQLITQTTPDYRYNYSIKSWNADLFMYAWVGDYADPLAFLELFKTGSSFNVAGYSNEKVDACISEASVADTIQKRYENLALAEQTLLDDGEIIPVSHSISYHILNADRVGGWSTNALDIHPLRYLYFKEEKNELPEGMIFIKYQQD</sequence>
<dbReference type="Pfam" id="PF00496">
    <property type="entry name" value="SBP_bac_5"/>
    <property type="match status" value="1"/>
</dbReference>
<dbReference type="KEGG" id="trc:DYE49_10935"/>
<dbReference type="PANTHER" id="PTHR30290">
    <property type="entry name" value="PERIPLASMIC BINDING COMPONENT OF ABC TRANSPORTER"/>
    <property type="match status" value="1"/>
</dbReference>
<evidence type="ECO:0000256" key="3">
    <source>
        <dbReference type="ARBA" id="ARBA00022448"/>
    </source>
</evidence>